<dbReference type="GO" id="GO:0008050">
    <property type="term" value="P:female courtship behavior"/>
    <property type="evidence" value="ECO:0007669"/>
    <property type="project" value="Ensembl"/>
</dbReference>
<dbReference type="Pfam" id="PF00105">
    <property type="entry name" value="zf-C4"/>
    <property type="match status" value="2"/>
</dbReference>
<dbReference type="PRINTS" id="PR00546">
    <property type="entry name" value="THYROIDHORMR"/>
</dbReference>
<dbReference type="Ensembl" id="ENSRNOT00000114169.2">
    <property type="protein sequence ID" value="ENSRNOP00000082752.2"/>
    <property type="gene ID" value="ENSRNOG00000006649.10"/>
</dbReference>
<dbReference type="PRINTS" id="PR00398">
    <property type="entry name" value="STRDHORMONER"/>
</dbReference>
<gene>
    <name evidence="15 17" type="primary">Thrb</name>
    <name evidence="14" type="synonym">TRbeta2Delta</name>
</gene>
<dbReference type="PANTHER" id="PTHR24082:SF210">
    <property type="entry name" value="THYROID HORMONE RECEPTOR BETA"/>
    <property type="match status" value="1"/>
</dbReference>
<dbReference type="Bgee" id="ENSRNOG00000006649">
    <property type="expression patterns" value="Expressed in adult mammalian kidney and 17 other cell types or tissues"/>
</dbReference>
<dbReference type="PROSITE" id="PS51030">
    <property type="entry name" value="NUCLEAR_REC_DBD_2"/>
    <property type="match status" value="1"/>
</dbReference>
<dbReference type="SMR" id="A0A0G2QC48"/>
<dbReference type="GO" id="GO:0001223">
    <property type="term" value="F:transcription coactivator binding"/>
    <property type="evidence" value="ECO:0007669"/>
    <property type="project" value="Ensembl"/>
</dbReference>
<evidence type="ECO:0000313" key="17">
    <source>
        <dbReference type="RGD" id="3858"/>
    </source>
</evidence>
<dbReference type="SUPFAM" id="SSF48508">
    <property type="entry name" value="Nuclear receptor ligand-binding domain"/>
    <property type="match status" value="1"/>
</dbReference>
<dbReference type="FunFam" id="1.10.565.10:FF:000006">
    <property type="entry name" value="Thyroid hormone receptor beta 2"/>
    <property type="match status" value="1"/>
</dbReference>
<keyword evidence="6" id="KW-0805">Transcription regulation</keyword>
<reference evidence="15 16" key="1">
    <citation type="journal article" date="2004" name="Nature">
        <title>Genome sequence of the Brown Norway rat yields insights into mammalian evolution.</title>
        <authorList>
            <consortium name="Rat Genome Sequencing Project Consortium"/>
            <person name="Gibbs R.A."/>
            <person name="Weinstock G.M."/>
            <person name="Metzker M.L."/>
            <person name="Muzny D.M."/>
            <person name="Sodergren E.J."/>
            <person name="Scherer S."/>
            <person name="Scott G."/>
            <person name="Steffen D."/>
            <person name="Worley K.C."/>
            <person name="Burch P.E."/>
            <person name="Okwuonu G."/>
            <person name="Hines S."/>
            <person name="Lewis L."/>
            <person name="Deramo C."/>
            <person name="Delgado O."/>
            <person name="Dugan-Rocha S."/>
            <person name="Miner G."/>
            <person name="Morgan M."/>
            <person name="Hawes A."/>
            <person name="Gill R."/>
            <person name="Holt R.A."/>
            <person name="Adams M.D."/>
            <person name="Amanatides P.G."/>
            <person name="Baden-Tillson H."/>
            <person name="Barnstead M."/>
            <person name="Chin S."/>
            <person name="Evans C.A."/>
            <person name="Ferriera S."/>
            <person name="Fosler C."/>
            <person name="Glodek A."/>
            <person name="Gu Z."/>
            <person name="Jennings D."/>
            <person name="Kraft C.L."/>
            <person name="Nguyen T."/>
            <person name="Pfannkoch C.M."/>
            <person name="Sitter C."/>
            <person name="Sutton G.G."/>
            <person name="Venter J.C."/>
            <person name="Woodage T."/>
            <person name="Smith D."/>
            <person name="Lee H.-M."/>
            <person name="Gustafson E."/>
            <person name="Cahill P."/>
            <person name="Kana A."/>
            <person name="Doucette-Stamm L."/>
            <person name="Weinstock K."/>
            <person name="Fechtel K."/>
            <person name="Weiss R.B."/>
            <person name="Dunn D.M."/>
            <person name="Green E.D."/>
            <person name="Blakesley R.W."/>
            <person name="Bouffard G.G."/>
            <person name="De Jong P.J."/>
            <person name="Osoegawa K."/>
            <person name="Zhu B."/>
            <person name="Marra M."/>
            <person name="Schein J."/>
            <person name="Bosdet I."/>
            <person name="Fjell C."/>
            <person name="Jones S."/>
            <person name="Krzywinski M."/>
            <person name="Mathewson C."/>
            <person name="Siddiqui A."/>
            <person name="Wye N."/>
            <person name="McPherson J."/>
            <person name="Zhao S."/>
            <person name="Fraser C.M."/>
            <person name="Shetty J."/>
            <person name="Shatsman S."/>
            <person name="Geer K."/>
            <person name="Chen Y."/>
            <person name="Abramzon S."/>
            <person name="Nierman W.C."/>
            <person name="Havlak P.H."/>
            <person name="Chen R."/>
            <person name="Durbin K.J."/>
            <person name="Egan A."/>
            <person name="Ren Y."/>
            <person name="Song X.-Z."/>
            <person name="Li B."/>
            <person name="Liu Y."/>
            <person name="Qin X."/>
            <person name="Cawley S."/>
            <person name="Cooney A.J."/>
            <person name="D'Souza L.M."/>
            <person name="Martin K."/>
            <person name="Wu J.Q."/>
            <person name="Gonzalez-Garay M.L."/>
            <person name="Jackson A.R."/>
            <person name="Kalafus K.J."/>
            <person name="McLeod M.P."/>
            <person name="Milosavljevic A."/>
            <person name="Virk D."/>
            <person name="Volkov A."/>
            <person name="Wheeler D.A."/>
            <person name="Zhang Z."/>
            <person name="Bailey J.A."/>
            <person name="Eichler E.E."/>
            <person name="Tuzun E."/>
            <person name="Birney E."/>
            <person name="Mongin E."/>
            <person name="Ureta-Vidal A."/>
            <person name="Woodwark C."/>
            <person name="Zdobnov E."/>
            <person name="Bork P."/>
            <person name="Suyama M."/>
            <person name="Torrents D."/>
            <person name="Alexandersson M."/>
            <person name="Trask B.J."/>
            <person name="Young J.M."/>
            <person name="Huang H."/>
            <person name="Wang H."/>
            <person name="Xing H."/>
            <person name="Daniels S."/>
            <person name="Gietzen D."/>
            <person name="Schmidt J."/>
            <person name="Stevens K."/>
            <person name="Vitt U."/>
            <person name="Wingrove J."/>
            <person name="Camara F."/>
            <person name="Mar Alba M."/>
            <person name="Abril J.F."/>
            <person name="Guigo R."/>
            <person name="Smit A."/>
            <person name="Dubchak I."/>
            <person name="Rubin E.M."/>
            <person name="Couronne O."/>
            <person name="Poliakov A."/>
            <person name="Huebner N."/>
            <person name="Ganten D."/>
            <person name="Goesele C."/>
            <person name="Hummel O."/>
            <person name="Kreitler T."/>
            <person name="Lee Y.-A."/>
            <person name="Monti J."/>
            <person name="Schulz H."/>
            <person name="Zimdahl H."/>
            <person name="Himmelbauer H."/>
            <person name="Lehrach H."/>
            <person name="Jacob H.J."/>
            <person name="Bromberg S."/>
            <person name="Gullings-Handley J."/>
            <person name="Jensen-Seaman M.I."/>
            <person name="Kwitek A.E."/>
            <person name="Lazar J."/>
            <person name="Pasko D."/>
            <person name="Tonellato P.J."/>
            <person name="Twigger S."/>
            <person name="Ponting C.P."/>
            <person name="Duarte J.M."/>
            <person name="Rice S."/>
            <person name="Goodstadt L."/>
            <person name="Beatson S.A."/>
            <person name="Emes R.D."/>
            <person name="Winter E.E."/>
            <person name="Webber C."/>
            <person name="Brandt P."/>
            <person name="Nyakatura G."/>
            <person name="Adetobi M."/>
            <person name="Chiaromonte F."/>
            <person name="Elnitski L."/>
            <person name="Eswara P."/>
            <person name="Hardison R.C."/>
            <person name="Hou M."/>
            <person name="Kolbe D."/>
            <person name="Makova K."/>
            <person name="Miller W."/>
            <person name="Nekrutenko A."/>
            <person name="Riemer C."/>
            <person name="Schwartz S."/>
            <person name="Taylor J."/>
            <person name="Yang S."/>
            <person name="Zhang Y."/>
            <person name="Lindpaintner K."/>
            <person name="Andrews T.D."/>
            <person name="Caccamo M."/>
            <person name="Clamp M."/>
            <person name="Clarke L."/>
            <person name="Curwen V."/>
            <person name="Durbin R.M."/>
            <person name="Eyras E."/>
            <person name="Searle S.M."/>
            <person name="Cooper G.M."/>
            <person name="Batzoglou S."/>
            <person name="Brudno M."/>
            <person name="Sidow A."/>
            <person name="Stone E.A."/>
            <person name="Payseur B.A."/>
            <person name="Bourque G."/>
            <person name="Lopez-Otin C."/>
            <person name="Puente X.S."/>
            <person name="Chakrabarti K."/>
            <person name="Chatterji S."/>
            <person name="Dewey C."/>
            <person name="Pachter L."/>
            <person name="Bray N."/>
            <person name="Yap V.B."/>
            <person name="Caspi A."/>
            <person name="Tesler G."/>
            <person name="Pevzner P.A."/>
            <person name="Haussler D."/>
            <person name="Roskin K.M."/>
            <person name="Baertsch R."/>
            <person name="Clawson H."/>
            <person name="Furey T.S."/>
            <person name="Hinrichs A.S."/>
            <person name="Karolchik D."/>
            <person name="Kent W.J."/>
            <person name="Rosenbloom K.R."/>
            <person name="Trumbower H."/>
            <person name="Weirauch M."/>
            <person name="Cooper D.N."/>
            <person name="Stenson P.D."/>
            <person name="Ma B."/>
            <person name="Brent M."/>
            <person name="Arumugam M."/>
            <person name="Shteynberg D."/>
            <person name="Copley R.R."/>
            <person name="Taylor M.S."/>
            <person name="Riethman H."/>
            <person name="Mudunuri U."/>
            <person name="Peterson J."/>
            <person name="Guyer M."/>
            <person name="Felsenfeld A."/>
            <person name="Old S."/>
            <person name="Mockrin S."/>
            <person name="Collins F.S."/>
        </authorList>
    </citation>
    <scope>NUCLEOTIDE SEQUENCE [LARGE SCALE GENOMIC DNA]</scope>
    <source>
        <strain evidence="15 16">Brown Norway</strain>
    </source>
</reference>
<evidence type="ECO:0000256" key="11">
    <source>
        <dbReference type="SAM" id="MobiDB-lite"/>
    </source>
</evidence>
<dbReference type="InterPro" id="IPR001723">
    <property type="entry name" value="Nuclear_hrmn_rcpt"/>
</dbReference>
<dbReference type="GO" id="GO:0000122">
    <property type="term" value="P:negative regulation of transcription by RNA polymerase II"/>
    <property type="evidence" value="ECO:0007669"/>
    <property type="project" value="Ensembl"/>
</dbReference>
<evidence type="ECO:0000256" key="6">
    <source>
        <dbReference type="ARBA" id="ARBA00023015"/>
    </source>
</evidence>
<evidence type="ECO:0000256" key="5">
    <source>
        <dbReference type="ARBA" id="ARBA00022833"/>
    </source>
</evidence>
<dbReference type="GO" id="GO:1990837">
    <property type="term" value="F:sequence-specific double-stranded DNA binding"/>
    <property type="evidence" value="ECO:0007669"/>
    <property type="project" value="Ensembl"/>
</dbReference>
<dbReference type="GO" id="GO:0097474">
    <property type="term" value="P:retinal cone cell apoptotic process"/>
    <property type="evidence" value="ECO:0007669"/>
    <property type="project" value="Ensembl"/>
</dbReference>
<feature type="region of interest" description="Disordered" evidence="11">
    <location>
        <begin position="247"/>
        <end position="266"/>
    </location>
</feature>
<dbReference type="RGD" id="3858">
    <property type="gene designation" value="Thrb"/>
</dbReference>
<reference evidence="15" key="3">
    <citation type="submission" date="2025-05" db="UniProtKB">
        <authorList>
            <consortium name="Ensembl"/>
        </authorList>
    </citation>
    <scope>IDENTIFICATION</scope>
    <source>
        <strain evidence="15">Brown Norway</strain>
    </source>
</reference>
<accession>A0A8I5ZV63</accession>
<feature type="domain" description="NR LBD" evidence="13">
    <location>
        <begin position="267"/>
        <end position="511"/>
    </location>
</feature>
<reference evidence="14" key="2">
    <citation type="submission" date="2010-03" db="EMBL/GenBank/DDBJ databases">
        <title>A novel thyroid hormone receptor beta isoform in rat pituitary that is identical to beta2 in all but its distinct longer DNA binding domain.</title>
        <authorList>
            <person name="Zhang J.-Y."/>
            <person name="Sun B."/>
            <person name="Zuo A."/>
            <person name="Liang D."/>
            <person name="Zhao R."/>
            <person name="Xiong W."/>
        </authorList>
    </citation>
    <scope>NUCLEOTIDE SEQUENCE</scope>
    <source>
        <strain evidence="14">Sprague-Dawley</strain>
    </source>
</reference>
<accession>A0A0G2QC48</accession>
<dbReference type="CDD" id="cd06935">
    <property type="entry name" value="NR_LBD_TR"/>
    <property type="match status" value="1"/>
</dbReference>
<keyword evidence="9 14" id="KW-0675">Receptor</keyword>
<dbReference type="GO" id="GO:0007621">
    <property type="term" value="P:negative regulation of female receptivity"/>
    <property type="evidence" value="ECO:0007669"/>
    <property type="project" value="Ensembl"/>
</dbReference>
<dbReference type="Gene3D" id="1.10.565.10">
    <property type="entry name" value="Retinoid X Receptor"/>
    <property type="match status" value="1"/>
</dbReference>
<dbReference type="SUPFAM" id="SSF57716">
    <property type="entry name" value="Glucocorticoid receptor-like (DNA-binding domain)"/>
    <property type="match status" value="2"/>
</dbReference>
<proteinExistence type="evidence at transcript level"/>
<dbReference type="GO" id="GO:0070324">
    <property type="term" value="F:thyroid hormone binding"/>
    <property type="evidence" value="ECO:0007669"/>
    <property type="project" value="Ensembl"/>
</dbReference>
<dbReference type="EMBL" id="HM043807">
    <property type="protein sequence ID" value="ADH04374.1"/>
    <property type="molecule type" value="mRNA"/>
</dbReference>
<dbReference type="PROSITE" id="PS51843">
    <property type="entry name" value="NR_LBD"/>
    <property type="match status" value="1"/>
</dbReference>
<evidence type="ECO:0000256" key="10">
    <source>
        <dbReference type="ARBA" id="ARBA00023242"/>
    </source>
</evidence>
<keyword evidence="5" id="KW-0862">Zinc</keyword>
<evidence type="ECO:0000256" key="3">
    <source>
        <dbReference type="ARBA" id="ARBA00022723"/>
    </source>
</evidence>
<dbReference type="GO" id="GO:0090575">
    <property type="term" value="C:RNA polymerase II transcription regulator complex"/>
    <property type="evidence" value="ECO:0007669"/>
    <property type="project" value="Ensembl"/>
</dbReference>
<dbReference type="GO" id="GO:0019899">
    <property type="term" value="F:enzyme binding"/>
    <property type="evidence" value="ECO:0007669"/>
    <property type="project" value="Ensembl"/>
</dbReference>
<keyword evidence="7" id="KW-0238">DNA-binding</keyword>
<evidence type="ECO:0000259" key="13">
    <source>
        <dbReference type="PROSITE" id="PS51843"/>
    </source>
</evidence>
<dbReference type="InterPro" id="IPR001628">
    <property type="entry name" value="Znf_hrmn_rcpt"/>
</dbReference>
<keyword evidence="3" id="KW-0479">Metal-binding</keyword>
<dbReference type="GeneTree" id="ENSGT00940000156809"/>
<dbReference type="GO" id="GO:0008016">
    <property type="term" value="P:regulation of heart contraction"/>
    <property type="evidence" value="ECO:0007669"/>
    <property type="project" value="Ensembl"/>
</dbReference>
<dbReference type="GO" id="GO:0016604">
    <property type="term" value="C:nuclear body"/>
    <property type="evidence" value="ECO:0007669"/>
    <property type="project" value="Ensembl"/>
</dbReference>
<dbReference type="Pfam" id="PF00104">
    <property type="entry name" value="Hormone_recep"/>
    <property type="match status" value="1"/>
</dbReference>
<dbReference type="GO" id="GO:0031490">
    <property type="term" value="F:chromatin DNA binding"/>
    <property type="evidence" value="ECO:0007669"/>
    <property type="project" value="Ensembl"/>
</dbReference>
<dbReference type="InterPro" id="IPR050234">
    <property type="entry name" value="Nuclear_hormone_rcpt_NR1"/>
</dbReference>
<dbReference type="InterPro" id="IPR001728">
    <property type="entry name" value="ThyrH_rcpt"/>
</dbReference>
<keyword evidence="8" id="KW-0804">Transcription</keyword>
<dbReference type="InterPro" id="IPR013088">
    <property type="entry name" value="Znf_NHR/GATA"/>
</dbReference>
<dbReference type="GO" id="GO:0060509">
    <property type="term" value="P:type I pneumocyte differentiation"/>
    <property type="evidence" value="ECO:0007669"/>
    <property type="project" value="Ensembl"/>
</dbReference>
<evidence type="ECO:0000256" key="1">
    <source>
        <dbReference type="ARBA" id="ARBA00004123"/>
    </source>
</evidence>
<dbReference type="GO" id="GO:0008270">
    <property type="term" value="F:zinc ion binding"/>
    <property type="evidence" value="ECO:0007669"/>
    <property type="project" value="UniProtKB-KW"/>
</dbReference>
<dbReference type="SMART" id="SM00430">
    <property type="entry name" value="HOLI"/>
    <property type="match status" value="1"/>
</dbReference>
<protein>
    <submittedName>
        <fullName evidence="14 15">Thyroid hormone receptor beta</fullName>
    </submittedName>
</protein>
<evidence type="ECO:0000313" key="14">
    <source>
        <dbReference type="EMBL" id="ADH04374.1"/>
    </source>
</evidence>
<evidence type="ECO:0000256" key="2">
    <source>
        <dbReference type="ARBA" id="ARBA00008092"/>
    </source>
</evidence>
<evidence type="ECO:0000313" key="15">
    <source>
        <dbReference type="Ensembl" id="ENSRNOP00000082752.2"/>
    </source>
</evidence>
<dbReference type="GO" id="GO:0045944">
    <property type="term" value="P:positive regulation of transcription by RNA polymerase II"/>
    <property type="evidence" value="ECO:0007669"/>
    <property type="project" value="Ensembl"/>
</dbReference>
<evidence type="ECO:0000259" key="12">
    <source>
        <dbReference type="PROSITE" id="PS51030"/>
    </source>
</evidence>
<dbReference type="Proteomes" id="UP000002494">
    <property type="component" value="Chromosome 15"/>
</dbReference>
<comment type="similarity">
    <text evidence="2">Belongs to the nuclear hormone receptor family. NR1 subfamily.</text>
</comment>
<evidence type="ECO:0000256" key="8">
    <source>
        <dbReference type="ARBA" id="ARBA00023163"/>
    </source>
</evidence>
<comment type="subcellular location">
    <subcellularLocation>
        <location evidence="1">Nucleus</location>
    </subcellularLocation>
</comment>
<dbReference type="ExpressionAtlas" id="A0A0G2QC48">
    <property type="expression patterns" value="baseline and differential"/>
</dbReference>
<feature type="domain" description="Nuclear receptor" evidence="12">
    <location>
        <begin position="118"/>
        <end position="231"/>
    </location>
</feature>
<dbReference type="PRINTS" id="PR00047">
    <property type="entry name" value="STROIDFINGER"/>
</dbReference>
<dbReference type="GO" id="GO:0007605">
    <property type="term" value="P:sensory perception of sound"/>
    <property type="evidence" value="ECO:0007669"/>
    <property type="project" value="Ensembl"/>
</dbReference>
<dbReference type="GO" id="GO:0046549">
    <property type="term" value="P:retinal cone cell development"/>
    <property type="evidence" value="ECO:0007669"/>
    <property type="project" value="Ensembl"/>
</dbReference>
<dbReference type="SMART" id="SM00399">
    <property type="entry name" value="ZnF_C4"/>
    <property type="match status" value="1"/>
</dbReference>
<evidence type="ECO:0000256" key="7">
    <source>
        <dbReference type="ARBA" id="ARBA00023125"/>
    </source>
</evidence>
<dbReference type="GO" id="GO:0002157">
    <property type="term" value="P:positive regulation of thyroid hormone receptor signaling pathway"/>
    <property type="evidence" value="ECO:0007669"/>
    <property type="project" value="Ensembl"/>
</dbReference>
<evidence type="ECO:0000256" key="9">
    <source>
        <dbReference type="ARBA" id="ARBA00023170"/>
    </source>
</evidence>
<keyword evidence="4" id="KW-0863">Zinc-finger</keyword>
<dbReference type="InterPro" id="IPR000536">
    <property type="entry name" value="Nucl_hrmn_rcpt_lig-bd"/>
</dbReference>
<dbReference type="CDD" id="cd06961">
    <property type="entry name" value="NR_DBD_TR"/>
    <property type="match status" value="1"/>
</dbReference>
<dbReference type="GO" id="GO:0004879">
    <property type="term" value="F:nuclear receptor activity"/>
    <property type="evidence" value="ECO:0007669"/>
    <property type="project" value="Ensembl"/>
</dbReference>
<evidence type="ECO:0000256" key="4">
    <source>
        <dbReference type="ARBA" id="ARBA00022771"/>
    </source>
</evidence>
<dbReference type="GO" id="GO:0042789">
    <property type="term" value="P:mRNA transcription by RNA polymerase II"/>
    <property type="evidence" value="ECO:0007669"/>
    <property type="project" value="Ensembl"/>
</dbReference>
<dbReference type="PANTHER" id="PTHR24082">
    <property type="entry name" value="NUCLEAR HORMONE RECEPTOR"/>
    <property type="match status" value="1"/>
</dbReference>
<keyword evidence="10" id="KW-0539">Nucleus</keyword>
<feature type="compositionally biased region" description="Basic and acidic residues" evidence="11">
    <location>
        <begin position="247"/>
        <end position="264"/>
    </location>
</feature>
<evidence type="ECO:0000313" key="16">
    <source>
        <dbReference type="Proteomes" id="UP000002494"/>
    </source>
</evidence>
<dbReference type="Gene3D" id="3.30.50.10">
    <property type="entry name" value="Erythroid Transcription Factor GATA-1, subunit A"/>
    <property type="match status" value="1"/>
</dbReference>
<name>A0A0G2QC48_RAT</name>
<dbReference type="AlphaFoldDB" id="A0A0G2QC48"/>
<sequence length="511" mass="58239">MNYCVPEVHEVCPAAGSNRYMQVTDYLAYLEDSPAYSGCDVQAVPGSSIYLEQAWTLNQPYTCSYPGNLFKSKDSDLDMALSQYSQPAHLPEEKPFPQVRSPPHSHKKGYIPSYLDKDELCVVCGDKATGYHYRCITCEGCKPSHTRDEKTGIWFHTDTSSTSLHSVWMLSSRQWDPEGFFRRTIQKSLHPSYSCKYEGKCIIDKVTRNQCQECRFKKCIYVGMATDLVLDDSKRLAKRKLIEENREKRRREELQKSIGHKPEPTDEEWELIKTVTEAHVATNAQGSHWKQKRKFLPEDIGQAPIVNAPEGGKVDLEAFSHFTKIITPAITRVVDFAKKLPMFCELPCEDQIILLKGCCMEIMSLRAAVRYDPDSETLTLNGEMAVTRGQLKNGGLGVVSDAIFDLGMSLSSFNLDDTEVALLQAVLLMSSDRPGLACVERIEKYQDSFLLAFEHYINYRKHHVTHFWPKLLMKVTDLRMIGACHASRFLHMKVECPTELFPPLFLEVFED</sequence>
<dbReference type="GO" id="GO:0097067">
    <property type="term" value="P:cellular response to thyroid hormone stimulus"/>
    <property type="evidence" value="ECO:0007669"/>
    <property type="project" value="Ensembl"/>
</dbReference>
<dbReference type="InterPro" id="IPR035500">
    <property type="entry name" value="NHR-like_dom_sf"/>
</dbReference>
<organism evidence="14">
    <name type="scientific">Rattus norvegicus</name>
    <name type="common">Rat</name>
    <dbReference type="NCBI Taxonomy" id="10116"/>
    <lineage>
        <taxon>Eukaryota</taxon>
        <taxon>Metazoa</taxon>
        <taxon>Chordata</taxon>
        <taxon>Craniata</taxon>
        <taxon>Vertebrata</taxon>
        <taxon>Euteleostomi</taxon>
        <taxon>Mammalia</taxon>
        <taxon>Eutheria</taxon>
        <taxon>Euarchontoglires</taxon>
        <taxon>Glires</taxon>
        <taxon>Rodentia</taxon>
        <taxon>Myomorpha</taxon>
        <taxon>Muroidea</taxon>
        <taxon>Muridae</taxon>
        <taxon>Murinae</taxon>
        <taxon>Rattus</taxon>
    </lineage>
</organism>
<keyword evidence="16" id="KW-1185">Reference proteome</keyword>